<dbReference type="SUPFAM" id="SSF54373">
    <property type="entry name" value="FAD-linked reductases, C-terminal domain"/>
    <property type="match status" value="1"/>
</dbReference>
<feature type="transmembrane region" description="Helical" evidence="6">
    <location>
        <begin position="7"/>
        <end position="26"/>
    </location>
</feature>
<keyword evidence="6" id="KW-1133">Transmembrane helix</keyword>
<dbReference type="SUPFAM" id="SSF51905">
    <property type="entry name" value="FAD/NAD(P)-binding domain"/>
    <property type="match status" value="1"/>
</dbReference>
<evidence type="ECO:0000313" key="9">
    <source>
        <dbReference type="Proteomes" id="UP000053392"/>
    </source>
</evidence>
<dbReference type="GO" id="GO:0050031">
    <property type="term" value="F:L-pipecolate oxidase activity"/>
    <property type="evidence" value="ECO:0007669"/>
    <property type="project" value="TreeGrafter"/>
</dbReference>
<dbReference type="Proteomes" id="UP000053392">
    <property type="component" value="Unassembled WGS sequence"/>
</dbReference>
<dbReference type="InterPro" id="IPR036188">
    <property type="entry name" value="FAD/NAD-bd_sf"/>
</dbReference>
<evidence type="ECO:0000256" key="1">
    <source>
        <dbReference type="ARBA" id="ARBA00001974"/>
    </source>
</evidence>
<dbReference type="Gene3D" id="3.50.50.60">
    <property type="entry name" value="FAD/NAD(P)-binding domain"/>
    <property type="match status" value="1"/>
</dbReference>
<proteinExistence type="inferred from homology"/>
<gene>
    <name evidence="8" type="ORF">I313_05064</name>
</gene>
<reference evidence="8 9" key="1">
    <citation type="submission" date="2015-01" db="EMBL/GenBank/DDBJ databases">
        <title>The Genome Sequence of Cryptococcus gattii Ram5.</title>
        <authorList>
            <consortium name="The Broad Institute Genomics Platform"/>
            <person name="Cuomo C."/>
            <person name="Litvintseva A."/>
            <person name="Chen Y."/>
            <person name="Heitman J."/>
            <person name="Sun S."/>
            <person name="Springer D."/>
            <person name="Dromer F."/>
            <person name="Young S."/>
            <person name="Zeng Q."/>
            <person name="Gargeya S."/>
            <person name="Abouelleil A."/>
            <person name="Alvarado L."/>
            <person name="Chapman S.B."/>
            <person name="Gainer-Dewar J."/>
            <person name="Goldberg J."/>
            <person name="Griggs A."/>
            <person name="Gujja S."/>
            <person name="Hansen M."/>
            <person name="Howarth C."/>
            <person name="Imamovic A."/>
            <person name="Larimer J."/>
            <person name="Murphy C."/>
            <person name="Naylor J."/>
            <person name="Pearson M."/>
            <person name="Priest M."/>
            <person name="Roberts A."/>
            <person name="Saif S."/>
            <person name="Shea T."/>
            <person name="Sykes S."/>
            <person name="Wortman J."/>
            <person name="Nusbaum C."/>
            <person name="Birren B."/>
        </authorList>
    </citation>
    <scope>NUCLEOTIDE SEQUENCE [LARGE SCALE GENOMIC DNA]</scope>
    <source>
        <strain evidence="8 9">Ram5</strain>
    </source>
</reference>
<dbReference type="Gene3D" id="3.30.9.10">
    <property type="entry name" value="D-Amino Acid Oxidase, subunit A, domain 2"/>
    <property type="match status" value="1"/>
</dbReference>
<keyword evidence="6" id="KW-0472">Membrane</keyword>
<evidence type="ECO:0000256" key="5">
    <source>
        <dbReference type="ARBA" id="ARBA00023002"/>
    </source>
</evidence>
<dbReference type="EMBL" id="KN847908">
    <property type="protein sequence ID" value="KIR38923.1"/>
    <property type="molecule type" value="Genomic_DNA"/>
</dbReference>
<evidence type="ECO:0000256" key="2">
    <source>
        <dbReference type="ARBA" id="ARBA00010989"/>
    </source>
</evidence>
<dbReference type="PANTHER" id="PTHR10961">
    <property type="entry name" value="PEROXISOMAL SARCOSINE OXIDASE"/>
    <property type="match status" value="1"/>
</dbReference>
<keyword evidence="9" id="KW-1185">Reference proteome</keyword>
<comment type="cofactor">
    <cofactor evidence="1">
        <name>FAD</name>
        <dbReference type="ChEBI" id="CHEBI:57692"/>
    </cofactor>
</comment>
<feature type="domain" description="FAD dependent oxidoreductase" evidence="7">
    <location>
        <begin position="9"/>
        <end position="387"/>
    </location>
</feature>
<dbReference type="OrthoDB" id="2219495at2759"/>
<dbReference type="GO" id="GO:0008115">
    <property type="term" value="F:sarcosine oxidase activity"/>
    <property type="evidence" value="ECO:0007669"/>
    <property type="project" value="TreeGrafter"/>
</dbReference>
<dbReference type="InterPro" id="IPR045170">
    <property type="entry name" value="MTOX"/>
</dbReference>
<dbReference type="GO" id="GO:0050660">
    <property type="term" value="F:flavin adenine dinucleotide binding"/>
    <property type="evidence" value="ECO:0007669"/>
    <property type="project" value="InterPro"/>
</dbReference>
<dbReference type="PANTHER" id="PTHR10961:SF46">
    <property type="entry name" value="PEROXISOMAL SARCOSINE OXIDASE"/>
    <property type="match status" value="1"/>
</dbReference>
<keyword evidence="3" id="KW-0285">Flavoprotein</keyword>
<dbReference type="AlphaFoldDB" id="A0A0D0TTA1"/>
<accession>A0A0D0TTA1</accession>
<organism evidence="8 9">
    <name type="scientific">Cryptococcus deuterogattii Ram5</name>
    <dbReference type="NCBI Taxonomy" id="1296110"/>
    <lineage>
        <taxon>Eukaryota</taxon>
        <taxon>Fungi</taxon>
        <taxon>Dikarya</taxon>
        <taxon>Basidiomycota</taxon>
        <taxon>Agaricomycotina</taxon>
        <taxon>Tremellomycetes</taxon>
        <taxon>Tremellales</taxon>
        <taxon>Cryptococcaceae</taxon>
        <taxon>Cryptococcus</taxon>
        <taxon>Cryptococcus gattii species complex</taxon>
    </lineage>
</organism>
<sequence>MTYTGKTNVVIVGAGIFGMSTALWMLETGKYSITILDKSDVLPAPDAASTDINKIIRAGDYKDPLISRLAVDAVSHWRKPEWEGTYHECGVVALSAAHEKEGMDFVNSAYKNCRDLGLDATLLPDATAIKPVVDRDNSFATGSFGGRQGYINPIGGWGESGRAVEVGLKRAKKLGAVVRAGAEVTGLIKEGKDIKGVELKSGEKVFGDLVVIAAGAWTPKLFASPSVAARLPPIVATGQSVAILQLTPEEAKKYAKVPVVFNLDDGWYIFPPNPTGLMKMAIHSAGYVNPVEEVNGVSVPRTKLTPGAEDGAIPKVMLQALRKGLSEVYPELAKNDYVMTRLCWYCDTVTGDWLIDYHPDYNNLFLATGGSGHAFKFASNIGREIVKLIERDPSSEFKVRFAFSPPKEMVEPASEKGDVSAERTQVTDTGADVRCGMRKHLLIDDLIKPEDLKAY</sequence>
<keyword evidence="5" id="KW-0560">Oxidoreductase</keyword>
<evidence type="ECO:0000313" key="8">
    <source>
        <dbReference type="EMBL" id="KIR38923.1"/>
    </source>
</evidence>
<keyword evidence="6" id="KW-0812">Transmembrane</keyword>
<comment type="similarity">
    <text evidence="2">Belongs to the MSOX/MTOX family.</text>
</comment>
<evidence type="ECO:0000259" key="7">
    <source>
        <dbReference type="Pfam" id="PF01266"/>
    </source>
</evidence>
<keyword evidence="4" id="KW-0274">FAD</keyword>
<dbReference type="HOGENOM" id="CLU_007884_0_1_1"/>
<evidence type="ECO:0000256" key="3">
    <source>
        <dbReference type="ARBA" id="ARBA00022630"/>
    </source>
</evidence>
<evidence type="ECO:0000256" key="6">
    <source>
        <dbReference type="SAM" id="Phobius"/>
    </source>
</evidence>
<evidence type="ECO:0000256" key="4">
    <source>
        <dbReference type="ARBA" id="ARBA00022827"/>
    </source>
</evidence>
<dbReference type="InterPro" id="IPR006076">
    <property type="entry name" value="FAD-dep_OxRdtase"/>
</dbReference>
<dbReference type="Pfam" id="PF01266">
    <property type="entry name" value="DAO"/>
    <property type="match status" value="1"/>
</dbReference>
<protein>
    <submittedName>
        <fullName evidence="8">Unplaced genomic scaffold supercont1.13, whole genome shotgun sequence</fullName>
    </submittedName>
</protein>
<name>A0A0D0TTA1_9TREE</name>
<dbReference type="GO" id="GO:0004657">
    <property type="term" value="F:proline dehydrogenase activity"/>
    <property type="evidence" value="ECO:0007669"/>
    <property type="project" value="TreeGrafter"/>
</dbReference>